<sequence length="681" mass="72535">MAYTFLDAVAATGQRISAFFQTLTIFLLDHTLRPAFSLFSGSLNIPLLEGPPPQQTAAGEEQQEQHPSTELDQSAQQPPQQHQLDVQSQNSVTTTTPAITSQSQSTDQSEDGFIANSNALPQPSFLSLTPDQANSSKLPDTEPDMVRTSSATATLAPEQQPLKKIPVPNVVPALPLVASAKENATPVKVGSAVAAPAADSDNNNLSGDLDRLSIATNAAAVAATGTADSSNRVTLQPLEIPHDNNTTPAVAADGANDAEPRQLLRANVLHGHGPSTSVGWNIVDSLPRAPVVRSPAVPINHELSQTSQLKEGFTDSATQLEDDLETPEEAAERAMHAGFMREALDMARLALKTNETPVGCVLVYKDRVIARGMNATNVSRNGTRHAELMAICALLSYSGDADLEPKNAQHQCNHDEPSFWGDVDPRDGHLFPYGQKLHPAPRVDRSVVSECTLYVTVEPCVMCASLLRQLRIKKVYFGAVNDKFGGTGGVFRIHKNSPFSMASAPPSPAPQNGKSIVRPALERRPVSALNIATGGVEGQEPEAAGDENDETKQNETVGEQPGQDTTSLFEPELHGDGGNVEPGYEVEGGWGRDEAVTLLRQFYVQENGRAPVPRKKEGRAARLAAMMERDGHAGGPMADAPAIAKPDENGDAVDGDAAVQDGEEKIDEKTEEENSGNSSEV</sequence>
<feature type="region of interest" description="Disordered" evidence="2">
    <location>
        <begin position="501"/>
        <end position="520"/>
    </location>
</feature>
<feature type="region of interest" description="Disordered" evidence="2">
    <location>
        <begin position="630"/>
        <end position="681"/>
    </location>
</feature>
<dbReference type="CDD" id="cd01285">
    <property type="entry name" value="nucleoside_deaminase"/>
    <property type="match status" value="1"/>
</dbReference>
<dbReference type="PROSITE" id="PS51747">
    <property type="entry name" value="CYT_DCMP_DEAMINASES_2"/>
    <property type="match status" value="1"/>
</dbReference>
<protein>
    <recommendedName>
        <fullName evidence="3">CMP/dCMP-type deaminase domain-containing protein</fullName>
    </recommendedName>
</protein>
<feature type="compositionally biased region" description="Polar residues" evidence="2">
    <location>
        <begin position="554"/>
        <end position="568"/>
    </location>
</feature>
<proteinExistence type="predicted"/>
<dbReference type="Proteomes" id="UP000433876">
    <property type="component" value="Unassembled WGS sequence"/>
</dbReference>
<feature type="domain" description="CMP/dCMP-type deaminase" evidence="3">
    <location>
        <begin position="334"/>
        <end position="499"/>
    </location>
</feature>
<evidence type="ECO:0000313" key="4">
    <source>
        <dbReference type="EMBL" id="KAA8630179.1"/>
    </source>
</evidence>
<dbReference type="Gene3D" id="3.40.140.10">
    <property type="entry name" value="Cytidine Deaminase, domain 2"/>
    <property type="match status" value="1"/>
</dbReference>
<evidence type="ECO:0000256" key="2">
    <source>
        <dbReference type="SAM" id="MobiDB-lite"/>
    </source>
</evidence>
<evidence type="ECO:0000256" key="1">
    <source>
        <dbReference type="ARBA" id="ARBA00022801"/>
    </source>
</evidence>
<organism evidence="4 5">
    <name type="scientific">Sordaria macrospora</name>
    <dbReference type="NCBI Taxonomy" id="5147"/>
    <lineage>
        <taxon>Eukaryota</taxon>
        <taxon>Fungi</taxon>
        <taxon>Dikarya</taxon>
        <taxon>Ascomycota</taxon>
        <taxon>Pezizomycotina</taxon>
        <taxon>Sordariomycetes</taxon>
        <taxon>Sordariomycetidae</taxon>
        <taxon>Sordariales</taxon>
        <taxon>Sordariaceae</taxon>
        <taxon>Sordaria</taxon>
    </lineage>
</organism>
<feature type="compositionally biased region" description="Polar residues" evidence="2">
    <location>
        <begin position="90"/>
        <end position="99"/>
    </location>
</feature>
<dbReference type="AlphaFoldDB" id="A0A8S8ZKZ7"/>
<accession>A0A8S8ZKZ7</accession>
<dbReference type="GO" id="GO:0052717">
    <property type="term" value="F:tRNA-specific adenosine-34 deaminase activity"/>
    <property type="evidence" value="ECO:0007669"/>
    <property type="project" value="TreeGrafter"/>
</dbReference>
<feature type="region of interest" description="Disordered" evidence="2">
    <location>
        <begin position="47"/>
        <end position="160"/>
    </location>
</feature>
<keyword evidence="1" id="KW-0378">Hydrolase</keyword>
<dbReference type="EMBL" id="NMPR01000111">
    <property type="protein sequence ID" value="KAA8630179.1"/>
    <property type="molecule type" value="Genomic_DNA"/>
</dbReference>
<dbReference type="Pfam" id="PF00383">
    <property type="entry name" value="dCMP_cyt_deam_1"/>
    <property type="match status" value="1"/>
</dbReference>
<comment type="caution">
    <text evidence="4">The sequence shown here is derived from an EMBL/GenBank/DDBJ whole genome shotgun (WGS) entry which is preliminary data.</text>
</comment>
<evidence type="ECO:0000313" key="5">
    <source>
        <dbReference type="Proteomes" id="UP000433876"/>
    </source>
</evidence>
<dbReference type="GO" id="GO:0005634">
    <property type="term" value="C:nucleus"/>
    <property type="evidence" value="ECO:0007669"/>
    <property type="project" value="TreeGrafter"/>
</dbReference>
<gene>
    <name evidence="4" type="ORF">SMACR_06827</name>
</gene>
<name>A0A8S8ZKZ7_SORMA</name>
<dbReference type="PANTHER" id="PTHR11079">
    <property type="entry name" value="CYTOSINE DEAMINASE FAMILY MEMBER"/>
    <property type="match status" value="1"/>
</dbReference>
<dbReference type="SUPFAM" id="SSF53927">
    <property type="entry name" value="Cytidine deaminase-like"/>
    <property type="match status" value="1"/>
</dbReference>
<evidence type="ECO:0000259" key="3">
    <source>
        <dbReference type="PROSITE" id="PS51747"/>
    </source>
</evidence>
<feature type="compositionally biased region" description="Low complexity" evidence="2">
    <location>
        <begin position="71"/>
        <end position="89"/>
    </location>
</feature>
<feature type="region of interest" description="Disordered" evidence="2">
    <location>
        <begin position="531"/>
        <end position="582"/>
    </location>
</feature>
<dbReference type="InterPro" id="IPR016193">
    <property type="entry name" value="Cytidine_deaminase-like"/>
</dbReference>
<dbReference type="VEuPathDB" id="FungiDB:SMAC_06827"/>
<dbReference type="InterPro" id="IPR002125">
    <property type="entry name" value="CMP_dCMP_dom"/>
</dbReference>
<dbReference type="GO" id="GO:0005737">
    <property type="term" value="C:cytoplasm"/>
    <property type="evidence" value="ECO:0007669"/>
    <property type="project" value="TreeGrafter"/>
</dbReference>
<reference evidence="4 5" key="1">
    <citation type="submission" date="2017-07" db="EMBL/GenBank/DDBJ databases">
        <title>Genome sequence of the Sordaria macrospora wild type strain R19027.</title>
        <authorList>
            <person name="Nowrousian M."/>
            <person name="Teichert I."/>
            <person name="Kueck U."/>
        </authorList>
    </citation>
    <scope>NUCLEOTIDE SEQUENCE [LARGE SCALE GENOMIC DNA]</scope>
    <source>
        <strain evidence="4 5">R19027</strain>
        <tissue evidence="4">Mycelium</tissue>
    </source>
</reference>
<dbReference type="GO" id="GO:0002100">
    <property type="term" value="P:tRNA wobble adenosine to inosine editing"/>
    <property type="evidence" value="ECO:0007669"/>
    <property type="project" value="TreeGrafter"/>
</dbReference>
<dbReference type="PANTHER" id="PTHR11079:SF149">
    <property type="entry name" value="TRNA-SPECIFIC ADENOSINE DEAMINASE 2"/>
    <property type="match status" value="1"/>
</dbReference>
<feature type="compositionally biased region" description="Acidic residues" evidence="2">
    <location>
        <begin position="539"/>
        <end position="549"/>
    </location>
</feature>
<dbReference type="OMA" id="HAGFMRE"/>
<feature type="compositionally biased region" description="Polar residues" evidence="2">
    <location>
        <begin position="115"/>
        <end position="138"/>
    </location>
</feature>